<evidence type="ECO:0000256" key="1">
    <source>
        <dbReference type="ARBA" id="ARBA00022821"/>
    </source>
</evidence>
<dbReference type="EMBL" id="SMMG02000005">
    <property type="protein sequence ID" value="KAA3474631.1"/>
    <property type="molecule type" value="Genomic_DNA"/>
</dbReference>
<dbReference type="SUPFAM" id="SSF52540">
    <property type="entry name" value="P-loop containing nucleoside triphosphate hydrolases"/>
    <property type="match status" value="1"/>
</dbReference>
<dbReference type="InterPro" id="IPR042197">
    <property type="entry name" value="Apaf_helical"/>
</dbReference>
<dbReference type="InterPro" id="IPR002182">
    <property type="entry name" value="NB-ARC"/>
</dbReference>
<proteinExistence type="predicted"/>
<evidence type="ECO:0000313" key="3">
    <source>
        <dbReference type="EMBL" id="KAA3474631.1"/>
    </source>
</evidence>
<dbReference type="Proteomes" id="UP000325315">
    <property type="component" value="Unassembled WGS sequence"/>
</dbReference>
<comment type="caution">
    <text evidence="3">The sequence shown here is derived from an EMBL/GenBank/DDBJ whole genome shotgun (WGS) entry which is preliminary data.</text>
</comment>
<keyword evidence="1" id="KW-0611">Plant defense</keyword>
<evidence type="ECO:0000313" key="4">
    <source>
        <dbReference type="Proteomes" id="UP000325315"/>
    </source>
</evidence>
<dbReference type="InterPro" id="IPR027417">
    <property type="entry name" value="P-loop_NTPase"/>
</dbReference>
<dbReference type="Gene3D" id="1.10.8.430">
    <property type="entry name" value="Helical domain of apoptotic protease-activating factors"/>
    <property type="match status" value="1"/>
</dbReference>
<sequence>MEWTKRFVGKRFLLILDYVWNEYPDKWDRLKQALRSGRRGSEVIVTTRLEKVAFIMAKIPFHCLLCLSDVDSWSLFKKRAIVMGINEGNVNHETIGKQIAQRCGGVPLAINAIRSILCFKSQESEWLRVKDSEIWGLEDEGKRILAVLSKFIFHGNLSSPSHFFNKQKYLKVWVGYSLSNTAFESLKQLRYLDLRECDALASMPVGLGQLSCLRNLRKFVVGKDNGCGIDECDQLPPLGKLRFLEVLTIRRMDALKHIGSSFYGDMGSSFPSLELEIGGINVTLLKSLMMTTTVLTSLEIWELYELTDLLDRLLQNQKHLDSLTIVPTTLKSSSDLLNNLSTLTHLCFQCWEQDYKTSTL</sequence>
<dbReference type="GO" id="GO:0043531">
    <property type="term" value="F:ADP binding"/>
    <property type="evidence" value="ECO:0007669"/>
    <property type="project" value="InterPro"/>
</dbReference>
<dbReference type="OrthoDB" id="1306028at2759"/>
<dbReference type="PRINTS" id="PR00364">
    <property type="entry name" value="DISEASERSIST"/>
</dbReference>
<dbReference type="PANTHER" id="PTHR36766:SF47">
    <property type="entry name" value="NB-ARC DOMAIN-CONTAINING PROTEIN"/>
    <property type="match status" value="1"/>
</dbReference>
<feature type="domain" description="NB-ARC" evidence="2">
    <location>
        <begin position="8"/>
        <end position="81"/>
    </location>
</feature>
<dbReference type="GO" id="GO:0006952">
    <property type="term" value="P:defense response"/>
    <property type="evidence" value="ECO:0007669"/>
    <property type="project" value="UniProtKB-KW"/>
</dbReference>
<dbReference type="Gene3D" id="3.40.50.300">
    <property type="entry name" value="P-loop containing nucleotide triphosphate hydrolases"/>
    <property type="match status" value="1"/>
</dbReference>
<evidence type="ECO:0000259" key="2">
    <source>
        <dbReference type="Pfam" id="PF00931"/>
    </source>
</evidence>
<reference evidence="3" key="1">
    <citation type="submission" date="2019-08" db="EMBL/GenBank/DDBJ databases">
        <authorList>
            <person name="Liu F."/>
        </authorList>
    </citation>
    <scope>NUCLEOTIDE SEQUENCE [LARGE SCALE GENOMIC DNA]</scope>
    <source>
        <strain evidence="3">PA1801</strain>
        <tissue evidence="3">Leaf</tissue>
    </source>
</reference>
<keyword evidence="4" id="KW-1185">Reference proteome</keyword>
<dbReference type="InterPro" id="IPR032675">
    <property type="entry name" value="LRR_dom_sf"/>
</dbReference>
<name>A0A5B6VYW2_9ROSI</name>
<dbReference type="PANTHER" id="PTHR36766">
    <property type="entry name" value="PLANT BROAD-SPECTRUM MILDEW RESISTANCE PROTEIN RPW8"/>
    <property type="match status" value="1"/>
</dbReference>
<dbReference type="SUPFAM" id="SSF52047">
    <property type="entry name" value="RNI-like"/>
    <property type="match status" value="1"/>
</dbReference>
<dbReference type="AlphaFoldDB" id="A0A5B6VYW2"/>
<dbReference type="Gene3D" id="3.80.10.10">
    <property type="entry name" value="Ribonuclease Inhibitor"/>
    <property type="match status" value="1"/>
</dbReference>
<dbReference type="Pfam" id="PF00931">
    <property type="entry name" value="NB-ARC"/>
    <property type="match status" value="1"/>
</dbReference>
<gene>
    <name evidence="3" type="ORF">EPI10_024897</name>
</gene>
<accession>A0A5B6VYW2</accession>
<protein>
    <submittedName>
        <fullName evidence="3">Disease resistance protein RGA2-like</fullName>
    </submittedName>
</protein>
<organism evidence="3 4">
    <name type="scientific">Gossypium australe</name>
    <dbReference type="NCBI Taxonomy" id="47621"/>
    <lineage>
        <taxon>Eukaryota</taxon>
        <taxon>Viridiplantae</taxon>
        <taxon>Streptophyta</taxon>
        <taxon>Embryophyta</taxon>
        <taxon>Tracheophyta</taxon>
        <taxon>Spermatophyta</taxon>
        <taxon>Magnoliopsida</taxon>
        <taxon>eudicotyledons</taxon>
        <taxon>Gunneridae</taxon>
        <taxon>Pentapetalae</taxon>
        <taxon>rosids</taxon>
        <taxon>malvids</taxon>
        <taxon>Malvales</taxon>
        <taxon>Malvaceae</taxon>
        <taxon>Malvoideae</taxon>
        <taxon>Gossypium</taxon>
    </lineage>
</organism>